<evidence type="ECO:0000313" key="16">
    <source>
        <dbReference type="Proteomes" id="UP000510821"/>
    </source>
</evidence>
<evidence type="ECO:0000256" key="3">
    <source>
        <dbReference type="ARBA" id="ARBA00012274"/>
    </source>
</evidence>
<comment type="similarity">
    <text evidence="2">Belongs to the ribonucleoside diphosphate reductase class-2 family.</text>
</comment>
<dbReference type="InterPro" id="IPR013509">
    <property type="entry name" value="RNR_lsu_N"/>
</dbReference>
<dbReference type="InterPro" id="IPR003587">
    <property type="entry name" value="Hint_dom_N"/>
</dbReference>
<dbReference type="NCBIfam" id="TIGR01445">
    <property type="entry name" value="intein_Nterm"/>
    <property type="match status" value="1"/>
</dbReference>
<evidence type="ECO:0000256" key="8">
    <source>
        <dbReference type="ARBA" id="ARBA00023116"/>
    </source>
</evidence>
<keyword evidence="7 13" id="KW-0560">Oxidoreductase</keyword>
<gene>
    <name evidence="15" type="ORF">Sv326_1031</name>
</gene>
<feature type="domain" description="ATP-cone" evidence="14">
    <location>
        <begin position="10"/>
        <end position="102"/>
    </location>
</feature>
<evidence type="ECO:0000256" key="1">
    <source>
        <dbReference type="ARBA" id="ARBA00001922"/>
    </source>
</evidence>
<dbReference type="KEGG" id="flt:Sv326_1031"/>
<evidence type="ECO:0000256" key="6">
    <source>
        <dbReference type="ARBA" id="ARBA00022840"/>
    </source>
</evidence>
<keyword evidence="6 12" id="KW-0067">ATP-binding</keyword>
<dbReference type="GO" id="GO:0031419">
    <property type="term" value="F:cobalamin binding"/>
    <property type="evidence" value="ECO:0007669"/>
    <property type="project" value="UniProtKB-KW"/>
</dbReference>
<dbReference type="GO" id="GO:0016539">
    <property type="term" value="P:intein-mediated protein splicing"/>
    <property type="evidence" value="ECO:0007669"/>
    <property type="project" value="InterPro"/>
</dbReference>
<dbReference type="EMBL" id="CP058998">
    <property type="protein sequence ID" value="QLJ53206.1"/>
    <property type="molecule type" value="Genomic_DNA"/>
</dbReference>
<dbReference type="InterPro" id="IPR050862">
    <property type="entry name" value="RdRp_reductase_class-2"/>
</dbReference>
<dbReference type="NCBIfam" id="TIGR01443">
    <property type="entry name" value="intein_Cterm"/>
    <property type="match status" value="1"/>
</dbReference>
<dbReference type="PANTHER" id="PTHR43371:SF1">
    <property type="entry name" value="RIBONUCLEOSIDE-DIPHOSPHATE REDUCTASE"/>
    <property type="match status" value="1"/>
</dbReference>
<dbReference type="PROSITE" id="PS50818">
    <property type="entry name" value="INTEIN_C_TER"/>
    <property type="match status" value="1"/>
</dbReference>
<dbReference type="Pfam" id="PF02867">
    <property type="entry name" value="Ribonuc_red_lgC"/>
    <property type="match status" value="2"/>
</dbReference>
<comment type="similarity">
    <text evidence="13">Belongs to the ribonucleoside diphosphate reductase large chain family.</text>
</comment>
<dbReference type="AlphaFoldDB" id="A0A7D5XLZ3"/>
<dbReference type="SMART" id="SM00305">
    <property type="entry name" value="HintC"/>
    <property type="match status" value="1"/>
</dbReference>
<keyword evidence="8 13" id="KW-0215">Deoxyribonucleotide synthesis</keyword>
<evidence type="ECO:0000256" key="9">
    <source>
        <dbReference type="ARBA" id="ARBA00023157"/>
    </source>
</evidence>
<comment type="cofactor">
    <cofactor evidence="1">
        <name>adenosylcob(III)alamin</name>
        <dbReference type="ChEBI" id="CHEBI:18408"/>
    </cofactor>
</comment>
<evidence type="ECO:0000256" key="5">
    <source>
        <dbReference type="ARBA" id="ARBA00022741"/>
    </source>
</evidence>
<sequence>MAEGGKADVSQIKKRDGRIVDFDKSKITNAIFKAAVAVGGEDRETAERLADKVVALVNEKFAGSIPTVEDVQDNVEKVLIEEGHAKTAKAYIIYRQKRAILRELKAELLNVPVDEVDNKLSVNAIKVLERRYLKKDKNGQVVEIPKQMFRRVARAIALVDAFYNKNVDRTEVEEEFYNAMVNLEFLPNSPTLMNAGTGIGQLSACFVLPVEDSIDSIFKAVKDTALIHQSGGGTGFSFSHLRPKGDVVKSTGGIASGPVSFMRVFDVSTDVIKQGGKRRGANMGILRVDHPDILEFITAKSSNHVFNNFNISVAITDKFMEALEKDADYELINPRSGKAVDRLSAKKVFKLIVQQAWRNGEPGVIFIDKINAANPTPSLGQIESTNPCIAGDSFISTAGGMERMGEISSRGEAEVCVDNRMLAMNVVTADGKETIQSSGTSLSHVDKIWMSGIKNTLKLVTKNGFKLVATPDHKIMTNEGWVELGRLVPGKHKVMVHDSTGLFSKGKRLEFDEVAEVLQFGVIPVYDLTEPRTHSFIANGIVISNCGEQPLLSYESCNLGSINLSRMVKDDGEIDWGRFKKTIWTAVHFLDNVIDANKYPIPEIEKMTKGNRKIGLGVMGFADMLFQMGVAYNSDKAVEVAEKVMKFIDEEGKKASAALAEKRGAFPNFDKSTYDKPGAPKLRNATTTTIAPTGTLSIIGGCSGGIEPLFAIAYIRRVMDNTELLEVHPVFEKIARKEGFYSLELIRKIAKSGGAQGVDEVPEKWKDVFVVAYGIPPEWHVRIQAAFQKYTDNAVSKTINFPFDATQEDVEKVYLLAYKLGCKGVTVYRDKSREGQVLSIGAFKKSEKAELVEEEAVSHPNGAEENGVVSAEYTGGCATCHA</sequence>
<dbReference type="EC" id="1.17.4.1" evidence="3 13"/>
<dbReference type="GO" id="GO:0005524">
    <property type="term" value="F:ATP binding"/>
    <property type="evidence" value="ECO:0007669"/>
    <property type="project" value="UniProtKB-UniRule"/>
</dbReference>
<name>A0A7D5XLZ3_FERL1</name>
<evidence type="ECO:0000313" key="15">
    <source>
        <dbReference type="EMBL" id="QLJ53206.1"/>
    </source>
</evidence>
<dbReference type="InterPro" id="IPR013344">
    <property type="entry name" value="RNR_NrdJ/NrdZ"/>
</dbReference>
<evidence type="ECO:0000256" key="12">
    <source>
        <dbReference type="PROSITE-ProRule" id="PRU00492"/>
    </source>
</evidence>
<dbReference type="InterPro" id="IPR036844">
    <property type="entry name" value="Hint_dom_sf"/>
</dbReference>
<comment type="catalytic activity">
    <reaction evidence="11 13">
        <text>a 2'-deoxyribonucleoside 5'-diphosphate + [thioredoxin]-disulfide + H2O = a ribonucleoside 5'-diphosphate + [thioredoxin]-dithiol</text>
        <dbReference type="Rhea" id="RHEA:23252"/>
        <dbReference type="Rhea" id="RHEA-COMP:10698"/>
        <dbReference type="Rhea" id="RHEA-COMP:10700"/>
        <dbReference type="ChEBI" id="CHEBI:15377"/>
        <dbReference type="ChEBI" id="CHEBI:29950"/>
        <dbReference type="ChEBI" id="CHEBI:50058"/>
        <dbReference type="ChEBI" id="CHEBI:57930"/>
        <dbReference type="ChEBI" id="CHEBI:73316"/>
        <dbReference type="EC" id="1.17.4.1"/>
    </reaction>
</comment>
<proteinExistence type="inferred from homology"/>
<protein>
    <recommendedName>
        <fullName evidence="3 13">Ribonucleoside-diphosphate reductase</fullName>
        <ecNumber evidence="3 13">1.17.4.1</ecNumber>
    </recommendedName>
</protein>
<dbReference type="Pfam" id="PF03477">
    <property type="entry name" value="ATP-cone"/>
    <property type="match status" value="1"/>
</dbReference>
<evidence type="ECO:0000256" key="2">
    <source>
        <dbReference type="ARBA" id="ARBA00007405"/>
    </source>
</evidence>
<evidence type="ECO:0000256" key="7">
    <source>
        <dbReference type="ARBA" id="ARBA00023002"/>
    </source>
</evidence>
<accession>A0A7D5XLZ3</accession>
<dbReference type="InterPro" id="IPR005144">
    <property type="entry name" value="ATP-cone_dom"/>
</dbReference>
<dbReference type="GO" id="GO:0004748">
    <property type="term" value="F:ribonucleoside-diphosphate reductase activity, thioredoxin disulfide as acceptor"/>
    <property type="evidence" value="ECO:0007669"/>
    <property type="project" value="UniProtKB-EC"/>
</dbReference>
<dbReference type="Gene3D" id="2.170.16.10">
    <property type="entry name" value="Hedgehog/Intein (Hint) domain"/>
    <property type="match status" value="1"/>
</dbReference>
<evidence type="ECO:0000256" key="10">
    <source>
        <dbReference type="ARBA" id="ARBA00023285"/>
    </source>
</evidence>
<keyword evidence="4" id="KW-0846">Cobalamin</keyword>
<comment type="function">
    <text evidence="13">Provides the precursors necessary for DNA synthesis. Catalyzes the biosynthesis of deoxyribonucleotides from the corresponding ribonucleotides.</text>
</comment>
<dbReference type="InterPro" id="IPR008926">
    <property type="entry name" value="RNR_R1-su_N"/>
</dbReference>
<dbReference type="SUPFAM" id="SSF48168">
    <property type="entry name" value="R1 subunit of ribonucleotide reductase, N-terminal domain"/>
    <property type="match status" value="1"/>
</dbReference>
<evidence type="ECO:0000256" key="11">
    <source>
        <dbReference type="ARBA" id="ARBA00047754"/>
    </source>
</evidence>
<dbReference type="SUPFAM" id="SSF51998">
    <property type="entry name" value="PFL-like glycyl radical enzymes"/>
    <property type="match status" value="1"/>
</dbReference>
<dbReference type="PROSITE" id="PS50817">
    <property type="entry name" value="INTEIN_N_TER"/>
    <property type="match status" value="1"/>
</dbReference>
<dbReference type="InterPro" id="IPR030934">
    <property type="entry name" value="Intein_C"/>
</dbReference>
<dbReference type="InterPro" id="IPR000788">
    <property type="entry name" value="RNR_lg_C"/>
</dbReference>
<dbReference type="PROSITE" id="PS51161">
    <property type="entry name" value="ATP_CONE"/>
    <property type="match status" value="1"/>
</dbReference>
<evidence type="ECO:0000259" key="14">
    <source>
        <dbReference type="PROSITE" id="PS51161"/>
    </source>
</evidence>
<dbReference type="CDD" id="cd00081">
    <property type="entry name" value="Hint"/>
    <property type="match status" value="1"/>
</dbReference>
<evidence type="ECO:0000256" key="13">
    <source>
        <dbReference type="RuleBase" id="RU003410"/>
    </source>
</evidence>
<dbReference type="GO" id="GO:0009263">
    <property type="term" value="P:deoxyribonucleotide biosynthetic process"/>
    <property type="evidence" value="ECO:0007669"/>
    <property type="project" value="UniProtKB-KW"/>
</dbReference>
<organism evidence="15 16">
    <name type="scientific">Fermentimicrarchaeum limneticum</name>
    <dbReference type="NCBI Taxonomy" id="2795018"/>
    <lineage>
        <taxon>Archaea</taxon>
        <taxon>Candidatus Micrarchaeota</taxon>
        <taxon>Candidatus Fermentimicrarchaeales</taxon>
        <taxon>Candidatus Fermentimicrarchaeaceae</taxon>
        <taxon>Candidatus Fermentimicrarchaeum</taxon>
    </lineage>
</organism>
<reference evidence="16" key="1">
    <citation type="submission" date="2020-07" db="EMBL/GenBank/DDBJ databases">
        <title>Metabolic diversity and evolutionary history of the archaeal phylum ###Micrarchaeota### uncovered from a freshwater lake metagenome.</title>
        <authorList>
            <person name="Kadnikov V.V."/>
            <person name="Savvichev A.S."/>
            <person name="Mardanov A.V."/>
            <person name="Beletsky A.V."/>
            <person name="Chupakov A.V."/>
            <person name="Kokryatskaya N.M."/>
            <person name="Pimenov N.V."/>
            <person name="Ravin N.V."/>
        </authorList>
    </citation>
    <scope>NUCLEOTIDE SEQUENCE [LARGE SCALE GENOMIC DNA]</scope>
</reference>
<dbReference type="Proteomes" id="UP000510821">
    <property type="component" value="Chromosome"/>
</dbReference>
<evidence type="ECO:0000256" key="4">
    <source>
        <dbReference type="ARBA" id="ARBA00022628"/>
    </source>
</evidence>
<dbReference type="SUPFAM" id="SSF51294">
    <property type="entry name" value="Hedgehog/intein (Hint) domain"/>
    <property type="match status" value="1"/>
</dbReference>
<keyword evidence="9" id="KW-1015">Disulfide bond</keyword>
<dbReference type="PRINTS" id="PR01183">
    <property type="entry name" value="RIBORDTASEM1"/>
</dbReference>
<keyword evidence="10" id="KW-0170">Cobalt</keyword>
<dbReference type="SMART" id="SM00306">
    <property type="entry name" value="HintN"/>
    <property type="match status" value="1"/>
</dbReference>
<dbReference type="UniPathway" id="UPA00326"/>
<dbReference type="Pfam" id="PF00317">
    <property type="entry name" value="Ribonuc_red_lgN"/>
    <property type="match status" value="1"/>
</dbReference>
<dbReference type="CDD" id="cd02888">
    <property type="entry name" value="RNR_II_dimer"/>
    <property type="match status" value="1"/>
</dbReference>
<dbReference type="Gene3D" id="3.20.70.20">
    <property type="match status" value="2"/>
</dbReference>
<keyword evidence="5 12" id="KW-0547">Nucleotide-binding</keyword>
<dbReference type="PANTHER" id="PTHR43371">
    <property type="entry name" value="VITAMIN B12-DEPENDENT RIBONUCLEOTIDE REDUCTASE"/>
    <property type="match status" value="1"/>
</dbReference>
<dbReference type="InterPro" id="IPR003586">
    <property type="entry name" value="Hint_dom_C"/>
</dbReference>
<dbReference type="InterPro" id="IPR006141">
    <property type="entry name" value="Intein_N"/>
</dbReference>